<keyword evidence="1" id="KW-0325">Glycoprotein</keyword>
<dbReference type="Proteomes" id="UP000199564">
    <property type="component" value="Unassembled WGS sequence"/>
</dbReference>
<dbReference type="PANTHER" id="PTHR11731:SF193">
    <property type="entry name" value="DIPEPTIDYL PEPTIDASE 9"/>
    <property type="match status" value="1"/>
</dbReference>
<dbReference type="STRING" id="226506.SAMN04488519_104217"/>
<dbReference type="InterPro" id="IPR029058">
    <property type="entry name" value="AB_hydrolase_fold"/>
</dbReference>
<dbReference type="EMBL" id="FOVW01000004">
    <property type="protein sequence ID" value="SFO18818.1"/>
    <property type="molecule type" value="Genomic_DNA"/>
</dbReference>
<dbReference type="GO" id="GO:0006508">
    <property type="term" value="P:proteolysis"/>
    <property type="evidence" value="ECO:0007669"/>
    <property type="project" value="InterPro"/>
</dbReference>
<dbReference type="Gene3D" id="2.140.10.30">
    <property type="entry name" value="Dipeptidylpeptidase IV, N-terminal domain"/>
    <property type="match status" value="1"/>
</dbReference>
<proteinExistence type="predicted"/>
<gene>
    <name evidence="4" type="ORF">SAMN04488519_104217</name>
</gene>
<dbReference type="InterPro" id="IPR050278">
    <property type="entry name" value="Serine_Prot_S9B/DPPIV"/>
</dbReference>
<keyword evidence="5" id="KW-1185">Reference proteome</keyword>
<dbReference type="GO" id="GO:0008236">
    <property type="term" value="F:serine-type peptidase activity"/>
    <property type="evidence" value="ECO:0007669"/>
    <property type="project" value="InterPro"/>
</dbReference>
<protein>
    <submittedName>
        <fullName evidence="4">Dipeptidyl-peptidase-4</fullName>
    </submittedName>
</protein>
<dbReference type="PANTHER" id="PTHR11731">
    <property type="entry name" value="PROTEASE FAMILY S9B,C DIPEPTIDYL-PEPTIDASE IV-RELATED"/>
    <property type="match status" value="1"/>
</dbReference>
<evidence type="ECO:0000256" key="1">
    <source>
        <dbReference type="ARBA" id="ARBA00023180"/>
    </source>
</evidence>
<feature type="domain" description="Dipeptidylpeptidase IV N-terminal" evidence="3">
    <location>
        <begin position="110"/>
        <end position="452"/>
    </location>
</feature>
<organism evidence="4 5">
    <name type="scientific">Algoriphagus ornithinivorans</name>
    <dbReference type="NCBI Taxonomy" id="226506"/>
    <lineage>
        <taxon>Bacteria</taxon>
        <taxon>Pseudomonadati</taxon>
        <taxon>Bacteroidota</taxon>
        <taxon>Cytophagia</taxon>
        <taxon>Cytophagales</taxon>
        <taxon>Cyclobacteriaceae</taxon>
        <taxon>Algoriphagus</taxon>
    </lineage>
</organism>
<dbReference type="InterPro" id="IPR001375">
    <property type="entry name" value="Peptidase_S9_cat"/>
</dbReference>
<dbReference type="FunFam" id="3.40.50.1820:FF:000003">
    <property type="entry name" value="Dipeptidyl peptidase 4"/>
    <property type="match status" value="1"/>
</dbReference>
<evidence type="ECO:0000259" key="3">
    <source>
        <dbReference type="Pfam" id="PF00930"/>
    </source>
</evidence>
<dbReference type="AlphaFoldDB" id="A0A1I5F4U4"/>
<dbReference type="Gene3D" id="3.40.50.1820">
    <property type="entry name" value="alpha/beta hydrolase"/>
    <property type="match status" value="1"/>
</dbReference>
<dbReference type="InterPro" id="IPR002469">
    <property type="entry name" value="Peptidase_S9B_N"/>
</dbReference>
<sequence>MQIPKNTTDMIESLKKASSLFLILFLASVSLQAQALKNVSLEDVFKKNTFAQKSVYGINWMKDGKYYSSQVNRGGFPTVVKINVTTGAEEAVLLDGRALGLNFSSYSFNSDESKALVATDVESIYRRSTKGIFYVVDMATGEKQQLMNGEKISYATLSPDNDKVAFVKDNNLYLVELATNQTTQITKDGEWNKIINGAADWVYEEEFSMSQAFSWSPDGKKIAFIRFDETDVPEFNMQLWGPLYPADYRFKYPKAGEKNAEVSIHVYDLASKNIQKVDAGSEKDIYLPRIYWTKDANQLAFIRLNRLQNKLDLFHANATTGSSKLILSEESETYVDLDYNDNLQYLSDGKSFIRTSEKDGYKHIYHHGMDGSLIRQITSGAWEVTELVGVDEKNKKIYFVSAEASPLERNFYVIDFSGKNKKTLTPLAGTHRINMSPDHRFFIDYYSTTEMPQIVTLHESSGKLLKSLEENEELKERLQSFALGKKEFFTFSTVDGTALNGYVIKPADFDPNKKYPVLMYVYGGPGSQNVLNSWGGARDFWHQALVAEGYIVACVDNRGTGARGRDFKHATYANLGKLETIDQIEGAKYFAKQSYVDSSRIGIWGWSYGGYMSSLSLMIGNDVFKTAIAVAPVTTWRYYDTIYTERYLQTPQLNPSGYDDNSPISHVNKLKGNFLLIHGTGDDNVHFQNSVDLVDALIAADKQFETFYYPNRNHGIYGGNTTWHLYSMMTDFLKRKL</sequence>
<reference evidence="5" key="1">
    <citation type="submission" date="2016-10" db="EMBL/GenBank/DDBJ databases">
        <authorList>
            <person name="Varghese N."/>
            <person name="Submissions S."/>
        </authorList>
    </citation>
    <scope>NUCLEOTIDE SEQUENCE [LARGE SCALE GENOMIC DNA]</scope>
    <source>
        <strain evidence="5">DSM 15282</strain>
    </source>
</reference>
<name>A0A1I5F4U4_9BACT</name>
<dbReference type="SUPFAM" id="SSF53474">
    <property type="entry name" value="alpha/beta-Hydrolases"/>
    <property type="match status" value="1"/>
</dbReference>
<dbReference type="Pfam" id="PF00930">
    <property type="entry name" value="DPPIV_N"/>
    <property type="match status" value="1"/>
</dbReference>
<dbReference type="SUPFAM" id="SSF82171">
    <property type="entry name" value="DPP6 N-terminal domain-like"/>
    <property type="match status" value="1"/>
</dbReference>
<accession>A0A1I5F4U4</accession>
<evidence type="ECO:0000313" key="5">
    <source>
        <dbReference type="Proteomes" id="UP000199564"/>
    </source>
</evidence>
<dbReference type="Pfam" id="PF00326">
    <property type="entry name" value="Peptidase_S9"/>
    <property type="match status" value="1"/>
</dbReference>
<evidence type="ECO:0000313" key="4">
    <source>
        <dbReference type="EMBL" id="SFO18818.1"/>
    </source>
</evidence>
<dbReference type="GO" id="GO:0008239">
    <property type="term" value="F:dipeptidyl-peptidase activity"/>
    <property type="evidence" value="ECO:0007669"/>
    <property type="project" value="TreeGrafter"/>
</dbReference>
<evidence type="ECO:0000259" key="2">
    <source>
        <dbReference type="Pfam" id="PF00326"/>
    </source>
</evidence>
<feature type="domain" description="Peptidase S9 prolyl oligopeptidase catalytic" evidence="2">
    <location>
        <begin position="541"/>
        <end position="737"/>
    </location>
</feature>